<dbReference type="PANTHER" id="PTHR31692:SF56">
    <property type="entry name" value="EXPANSIN-B2-RELATED"/>
    <property type="match status" value="1"/>
</dbReference>
<evidence type="ECO:0000256" key="1">
    <source>
        <dbReference type="SAM" id="MobiDB-lite"/>
    </source>
</evidence>
<organism evidence="5 6">
    <name type="scientific">Ostreobium quekettii</name>
    <dbReference type="NCBI Taxonomy" id="121088"/>
    <lineage>
        <taxon>Eukaryota</taxon>
        <taxon>Viridiplantae</taxon>
        <taxon>Chlorophyta</taxon>
        <taxon>core chlorophytes</taxon>
        <taxon>Ulvophyceae</taxon>
        <taxon>TCBD clade</taxon>
        <taxon>Bryopsidales</taxon>
        <taxon>Ostreobineae</taxon>
        <taxon>Ostreobiaceae</taxon>
        <taxon>Ostreobium</taxon>
    </lineage>
</organism>
<comment type="caution">
    <text evidence="5">The sequence shown here is derived from an EMBL/GenBank/DDBJ whole genome shotgun (WGS) entry which is preliminary data.</text>
</comment>
<dbReference type="OrthoDB" id="406505at2759"/>
<dbReference type="PRINTS" id="PR01217">
    <property type="entry name" value="PRICHEXTENSN"/>
</dbReference>
<dbReference type="InterPro" id="IPR007112">
    <property type="entry name" value="Expansin/allergen_DPBB_dom"/>
</dbReference>
<keyword evidence="2" id="KW-0732">Signal</keyword>
<dbReference type="SUPFAM" id="SSF50685">
    <property type="entry name" value="Barwin-like endoglucanases"/>
    <property type="match status" value="1"/>
</dbReference>
<evidence type="ECO:0000313" key="6">
    <source>
        <dbReference type="Proteomes" id="UP000708148"/>
    </source>
</evidence>
<dbReference type="Pfam" id="PF01357">
    <property type="entry name" value="Expansin_C"/>
    <property type="match status" value="1"/>
</dbReference>
<dbReference type="PROSITE" id="PS50842">
    <property type="entry name" value="EXPANSIN_EG45"/>
    <property type="match status" value="1"/>
</dbReference>
<evidence type="ECO:0000313" key="5">
    <source>
        <dbReference type="EMBL" id="CAD7696153.1"/>
    </source>
</evidence>
<proteinExistence type="predicted"/>
<dbReference type="Gene3D" id="2.40.40.10">
    <property type="entry name" value="RlpA-like domain"/>
    <property type="match status" value="1"/>
</dbReference>
<feature type="compositionally biased region" description="Low complexity" evidence="1">
    <location>
        <begin position="351"/>
        <end position="391"/>
    </location>
</feature>
<dbReference type="InterPro" id="IPR036908">
    <property type="entry name" value="RlpA-like_sf"/>
</dbReference>
<dbReference type="SUPFAM" id="SSF49590">
    <property type="entry name" value="PHL pollen allergen"/>
    <property type="match status" value="1"/>
</dbReference>
<keyword evidence="6" id="KW-1185">Reference proteome</keyword>
<dbReference type="PANTHER" id="PTHR31692">
    <property type="entry name" value="EXPANSIN-B3"/>
    <property type="match status" value="1"/>
</dbReference>
<dbReference type="Gene3D" id="2.60.40.760">
    <property type="entry name" value="Expansin, cellulose-binding-like domain"/>
    <property type="match status" value="1"/>
</dbReference>
<dbReference type="PROSITE" id="PS50843">
    <property type="entry name" value="EXPANSIN_CBD"/>
    <property type="match status" value="1"/>
</dbReference>
<feature type="chain" id="PRO_5035863618" description="Expansin-like EG45 domain-containing protein" evidence="2">
    <location>
        <begin position="22"/>
        <end position="401"/>
    </location>
</feature>
<sequence>MGVVHGVAVLFLACALVPARAQFALGPESDLGPVTTFPTPTTTPPVGRPVGPPVASGWSEGYMNPFGKAADPFVEVGGCAYDELDSREYPFYNVMLVAEGSAFVAGKTLDGCGSCYEIQCADTAERCKDGPLSTSIIAMVGGNCDEGCDDTDFNLHTGAFSQLAAARGGGIQVRIREAPCTPDGNVVVNIEEYRASDGGYVKFAVRNIPGDGGLTSVEIKGSNEVGGWFEADNTFGAAWEASVLPDPPLDLRLTNTEGEQLVLKAIISVPGFVGDVLSDEQFAGSFAPKAAKPSNQPAPIPIPGSGPPPSLVPSPVPSPLPSLVPSPVPSLVPSPTPLPAPPSPSPPSLKPPAVGVVSTPTPGGGSTSPSTGSPPRRSTTSPSPILPTPGSAASKLLDGQP</sequence>
<feature type="region of interest" description="Disordered" evidence="1">
    <location>
        <begin position="287"/>
        <end position="401"/>
    </location>
</feature>
<dbReference type="InterPro" id="IPR007117">
    <property type="entry name" value="Expansin_CBD"/>
</dbReference>
<dbReference type="AlphaFoldDB" id="A0A8S1IQZ4"/>
<feature type="domain" description="Expansin-like EG45" evidence="3">
    <location>
        <begin position="76"/>
        <end position="185"/>
    </location>
</feature>
<name>A0A8S1IQZ4_9CHLO</name>
<evidence type="ECO:0008006" key="7">
    <source>
        <dbReference type="Google" id="ProtNLM"/>
    </source>
</evidence>
<evidence type="ECO:0000259" key="3">
    <source>
        <dbReference type="PROSITE" id="PS50842"/>
    </source>
</evidence>
<evidence type="ECO:0000259" key="4">
    <source>
        <dbReference type="PROSITE" id="PS50843"/>
    </source>
</evidence>
<dbReference type="InterPro" id="IPR036749">
    <property type="entry name" value="Expansin_CBD_sf"/>
</dbReference>
<feature type="compositionally biased region" description="Pro residues" evidence="1">
    <location>
        <begin position="296"/>
        <end position="350"/>
    </location>
</feature>
<dbReference type="EMBL" id="CAJHUC010000437">
    <property type="protein sequence ID" value="CAD7696153.1"/>
    <property type="molecule type" value="Genomic_DNA"/>
</dbReference>
<reference evidence="5" key="1">
    <citation type="submission" date="2020-12" db="EMBL/GenBank/DDBJ databases">
        <authorList>
            <person name="Iha C."/>
        </authorList>
    </citation>
    <scope>NUCLEOTIDE SEQUENCE</scope>
</reference>
<accession>A0A8S1IQZ4</accession>
<feature type="signal peptide" evidence="2">
    <location>
        <begin position="1"/>
        <end position="21"/>
    </location>
</feature>
<protein>
    <recommendedName>
        <fullName evidence="7">Expansin-like EG45 domain-containing protein</fullName>
    </recommendedName>
</protein>
<feature type="domain" description="Expansin-like CBD" evidence="4">
    <location>
        <begin position="199"/>
        <end position="279"/>
    </location>
</feature>
<evidence type="ECO:0000256" key="2">
    <source>
        <dbReference type="SAM" id="SignalP"/>
    </source>
</evidence>
<dbReference type="Proteomes" id="UP000708148">
    <property type="component" value="Unassembled WGS sequence"/>
</dbReference>
<gene>
    <name evidence="5" type="ORF">OSTQU699_LOCUS1514</name>
</gene>
<dbReference type="CDD" id="cd22271">
    <property type="entry name" value="DPBB_EXP_N-like"/>
    <property type="match status" value="1"/>
</dbReference>